<comment type="similarity">
    <text evidence="1">Belongs to the UDP-glycosyltransferase family.</text>
</comment>
<comment type="catalytic activity">
    <reaction evidence="5">
        <text>glucuronate acceptor + UDP-alpha-D-glucuronate = acceptor beta-D-glucuronoside + UDP + H(+)</text>
        <dbReference type="Rhea" id="RHEA:21032"/>
        <dbReference type="ChEBI" id="CHEBI:15378"/>
        <dbReference type="ChEBI" id="CHEBI:58052"/>
        <dbReference type="ChEBI" id="CHEBI:58223"/>
        <dbReference type="ChEBI" id="CHEBI:132367"/>
        <dbReference type="ChEBI" id="CHEBI:132368"/>
        <dbReference type="EC" id="2.4.1.17"/>
    </reaction>
</comment>
<evidence type="ECO:0000313" key="6">
    <source>
        <dbReference type="Proteomes" id="UP000046392"/>
    </source>
</evidence>
<evidence type="ECO:0000256" key="3">
    <source>
        <dbReference type="ARBA" id="ARBA00022676"/>
    </source>
</evidence>
<dbReference type="InterPro" id="IPR050271">
    <property type="entry name" value="UDP-glycosyltransferase"/>
</dbReference>
<dbReference type="PANTHER" id="PTHR48043">
    <property type="entry name" value="EG:EG0003.4 PROTEIN-RELATED"/>
    <property type="match status" value="1"/>
</dbReference>
<dbReference type="WBParaSite" id="SPAL_0000207100.1">
    <property type="protein sequence ID" value="SPAL_0000207100.1"/>
    <property type="gene ID" value="SPAL_0000207100"/>
</dbReference>
<proteinExistence type="inferred from homology"/>
<evidence type="ECO:0000256" key="4">
    <source>
        <dbReference type="ARBA" id="ARBA00022679"/>
    </source>
</evidence>
<evidence type="ECO:0000256" key="2">
    <source>
        <dbReference type="ARBA" id="ARBA00012544"/>
    </source>
</evidence>
<reference evidence="7" key="1">
    <citation type="submission" date="2017-02" db="UniProtKB">
        <authorList>
            <consortium name="WormBaseParasite"/>
        </authorList>
    </citation>
    <scope>IDENTIFICATION</scope>
</reference>
<evidence type="ECO:0000256" key="5">
    <source>
        <dbReference type="ARBA" id="ARBA00047475"/>
    </source>
</evidence>
<keyword evidence="6" id="KW-1185">Reference proteome</keyword>
<dbReference type="AlphaFoldDB" id="A0A0N5B7P7"/>
<evidence type="ECO:0000256" key="1">
    <source>
        <dbReference type="ARBA" id="ARBA00009995"/>
    </source>
</evidence>
<dbReference type="Pfam" id="PF00201">
    <property type="entry name" value="UDPGT"/>
    <property type="match status" value="1"/>
</dbReference>
<dbReference type="Proteomes" id="UP000046392">
    <property type="component" value="Unplaced"/>
</dbReference>
<evidence type="ECO:0000313" key="7">
    <source>
        <dbReference type="WBParaSite" id="SPAL_0000207100.1"/>
    </source>
</evidence>
<dbReference type="GO" id="GO:0015020">
    <property type="term" value="F:glucuronosyltransferase activity"/>
    <property type="evidence" value="ECO:0007669"/>
    <property type="project" value="UniProtKB-EC"/>
</dbReference>
<dbReference type="Gene3D" id="3.40.50.2000">
    <property type="entry name" value="Glycogen Phosphorylase B"/>
    <property type="match status" value="1"/>
</dbReference>
<dbReference type="PANTHER" id="PTHR48043:SF23">
    <property type="entry name" value="UDP-GLUCURONOSYLTRANSFERASE"/>
    <property type="match status" value="1"/>
</dbReference>
<organism evidence="6 7">
    <name type="scientific">Strongyloides papillosus</name>
    <name type="common">Intestinal threadworm</name>
    <dbReference type="NCBI Taxonomy" id="174720"/>
    <lineage>
        <taxon>Eukaryota</taxon>
        <taxon>Metazoa</taxon>
        <taxon>Ecdysozoa</taxon>
        <taxon>Nematoda</taxon>
        <taxon>Chromadorea</taxon>
        <taxon>Rhabditida</taxon>
        <taxon>Tylenchina</taxon>
        <taxon>Panagrolaimomorpha</taxon>
        <taxon>Strongyloidoidea</taxon>
        <taxon>Strongyloididae</taxon>
        <taxon>Strongyloides</taxon>
    </lineage>
</organism>
<accession>A0A0N5B7P7</accession>
<keyword evidence="3" id="KW-0328">Glycosyltransferase</keyword>
<dbReference type="InterPro" id="IPR002213">
    <property type="entry name" value="UDP_glucos_trans"/>
</dbReference>
<keyword evidence="4" id="KW-0808">Transferase</keyword>
<sequence>MPDDYKGSLLTKYEINDEIGGKINNLIKTKWLPQTDLFGDKRITGFISHGGINSFSEAAYNGIPITVVPLFADQTRNSRAIEMIGVGKKLSKFNIKDSNIVENTIKEVFLKNKNYHINAQKCKIY</sequence>
<dbReference type="EC" id="2.4.1.17" evidence="2"/>
<protein>
    <recommendedName>
        <fullName evidence="2">glucuronosyltransferase</fullName>
        <ecNumber evidence="2">2.4.1.17</ecNumber>
    </recommendedName>
</protein>
<name>A0A0N5B7P7_STREA</name>
<dbReference type="SUPFAM" id="SSF53756">
    <property type="entry name" value="UDP-Glycosyltransferase/glycogen phosphorylase"/>
    <property type="match status" value="1"/>
</dbReference>